<keyword evidence="2" id="KW-1185">Reference proteome</keyword>
<sequence length="283" mass="31594">MGRVRGDRQKKPYNTNSVRATMSIPLVTCPIQFPHILSPISPIMQVNYADASTQTPAEWSTTSNPSVPPIDNVDSQSTLLSTITGHWETFKDVSTKSDAGESSHFHGGLKRHFSIWRRICSDRTDYGYSYCRNANQPQYYLTCTGSTSDGATHGPADQGVMEVLQLYGKGKAKADCECRLVDLLPLILKEERRVLRDGSTAVSAPVEVLEQEGVVHFSREPEGWCDVHFKSNGKARFWSGWHLFKYAQAIQRHEKCCACRCFGFVVDAGLPKEVDVEDNETEA</sequence>
<dbReference type="AlphaFoldDB" id="A0A6A6GC67"/>
<protein>
    <submittedName>
        <fullName evidence="1">Uncharacterized protein</fullName>
    </submittedName>
</protein>
<organism evidence="1 2">
    <name type="scientific">Elsinoe ampelina</name>
    <dbReference type="NCBI Taxonomy" id="302913"/>
    <lineage>
        <taxon>Eukaryota</taxon>
        <taxon>Fungi</taxon>
        <taxon>Dikarya</taxon>
        <taxon>Ascomycota</taxon>
        <taxon>Pezizomycotina</taxon>
        <taxon>Dothideomycetes</taxon>
        <taxon>Dothideomycetidae</taxon>
        <taxon>Myriangiales</taxon>
        <taxon>Elsinoaceae</taxon>
        <taxon>Elsinoe</taxon>
    </lineage>
</organism>
<evidence type="ECO:0000313" key="1">
    <source>
        <dbReference type="EMBL" id="KAF2223316.1"/>
    </source>
</evidence>
<proteinExistence type="predicted"/>
<gene>
    <name evidence="1" type="ORF">BDZ85DRAFT_107541</name>
</gene>
<accession>A0A6A6GC67</accession>
<evidence type="ECO:0000313" key="2">
    <source>
        <dbReference type="Proteomes" id="UP000799538"/>
    </source>
</evidence>
<dbReference type="OrthoDB" id="10294372at2759"/>
<name>A0A6A6GC67_9PEZI</name>
<dbReference type="Proteomes" id="UP000799538">
    <property type="component" value="Unassembled WGS sequence"/>
</dbReference>
<dbReference type="EMBL" id="ML992506">
    <property type="protein sequence ID" value="KAF2223316.1"/>
    <property type="molecule type" value="Genomic_DNA"/>
</dbReference>
<reference evidence="2" key="1">
    <citation type="journal article" date="2020" name="Stud. Mycol.">
        <title>101 Dothideomycetes genomes: A test case for predicting lifestyles and emergence of pathogens.</title>
        <authorList>
            <person name="Haridas S."/>
            <person name="Albert R."/>
            <person name="Binder M."/>
            <person name="Bloem J."/>
            <person name="LaButti K."/>
            <person name="Salamov A."/>
            <person name="Andreopoulos B."/>
            <person name="Baker S."/>
            <person name="Barry K."/>
            <person name="Bills G."/>
            <person name="Bluhm B."/>
            <person name="Cannon C."/>
            <person name="Castanera R."/>
            <person name="Culley D."/>
            <person name="Daum C."/>
            <person name="Ezra D."/>
            <person name="Gonzalez J."/>
            <person name="Henrissat B."/>
            <person name="Kuo A."/>
            <person name="Liang C."/>
            <person name="Lipzen A."/>
            <person name="Lutzoni F."/>
            <person name="Magnuson J."/>
            <person name="Mondo S."/>
            <person name="Nolan M."/>
            <person name="Ohm R."/>
            <person name="Pangilinan J."/>
            <person name="Park H.-J."/>
            <person name="Ramirez L."/>
            <person name="Alfaro M."/>
            <person name="Sun H."/>
            <person name="Tritt A."/>
            <person name="Yoshinaga Y."/>
            <person name="Zwiers L.-H."/>
            <person name="Turgeon B."/>
            <person name="Goodwin S."/>
            <person name="Spatafora J."/>
            <person name="Crous P."/>
            <person name="Grigoriev I."/>
        </authorList>
    </citation>
    <scope>NUCLEOTIDE SEQUENCE [LARGE SCALE GENOMIC DNA]</scope>
    <source>
        <strain evidence="2">CECT 20119</strain>
    </source>
</reference>